<keyword evidence="3" id="KW-1185">Reference proteome</keyword>
<feature type="region of interest" description="Disordered" evidence="1">
    <location>
        <begin position="1"/>
        <end position="20"/>
    </location>
</feature>
<dbReference type="EMBL" id="JBHSIV010000016">
    <property type="protein sequence ID" value="MFC5063688.1"/>
    <property type="molecule type" value="Genomic_DNA"/>
</dbReference>
<feature type="compositionally biased region" description="Polar residues" evidence="1">
    <location>
        <begin position="1"/>
        <end position="13"/>
    </location>
</feature>
<evidence type="ECO:0000256" key="1">
    <source>
        <dbReference type="SAM" id="MobiDB-lite"/>
    </source>
</evidence>
<accession>A0ABV9YNQ9</accession>
<evidence type="ECO:0000313" key="2">
    <source>
        <dbReference type="EMBL" id="MFC5063688.1"/>
    </source>
</evidence>
<organism evidence="2 3">
    <name type="scientific">Actinomycetospora atypica</name>
    <dbReference type="NCBI Taxonomy" id="1290095"/>
    <lineage>
        <taxon>Bacteria</taxon>
        <taxon>Bacillati</taxon>
        <taxon>Actinomycetota</taxon>
        <taxon>Actinomycetes</taxon>
        <taxon>Pseudonocardiales</taxon>
        <taxon>Pseudonocardiaceae</taxon>
        <taxon>Actinomycetospora</taxon>
    </lineage>
</organism>
<reference evidence="3" key="1">
    <citation type="journal article" date="2019" name="Int. J. Syst. Evol. Microbiol.">
        <title>The Global Catalogue of Microorganisms (GCM) 10K type strain sequencing project: providing services to taxonomists for standard genome sequencing and annotation.</title>
        <authorList>
            <consortium name="The Broad Institute Genomics Platform"/>
            <consortium name="The Broad Institute Genome Sequencing Center for Infectious Disease"/>
            <person name="Wu L."/>
            <person name="Ma J."/>
        </authorList>
    </citation>
    <scope>NUCLEOTIDE SEQUENCE [LARGE SCALE GENOMIC DNA]</scope>
    <source>
        <strain evidence="3">CGMCC 4.7093</strain>
    </source>
</reference>
<proteinExistence type="predicted"/>
<protein>
    <submittedName>
        <fullName evidence="2">Uncharacterized protein</fullName>
    </submittedName>
</protein>
<comment type="caution">
    <text evidence="2">The sequence shown here is derived from an EMBL/GenBank/DDBJ whole genome shotgun (WGS) entry which is preliminary data.</text>
</comment>
<gene>
    <name evidence="2" type="ORF">ACFPBZ_15810</name>
</gene>
<dbReference type="Proteomes" id="UP001595947">
    <property type="component" value="Unassembled WGS sequence"/>
</dbReference>
<evidence type="ECO:0000313" key="3">
    <source>
        <dbReference type="Proteomes" id="UP001595947"/>
    </source>
</evidence>
<dbReference type="RefSeq" id="WP_378037037.1">
    <property type="nucleotide sequence ID" value="NZ_JBHSIV010000016.1"/>
</dbReference>
<sequence length="58" mass="6396">MTATHRWTTVSSHHTSEGPVRYQRCGCGAWRTLYASCGATSEATSSMASRSVRSSTWR</sequence>
<name>A0ABV9YNQ9_9PSEU</name>